<dbReference type="Pfam" id="PF12445">
    <property type="entry name" value="FliC"/>
    <property type="match status" value="1"/>
</dbReference>
<keyword evidence="2" id="KW-0282">Flagellum</keyword>
<keyword evidence="2" id="KW-0969">Cilium</keyword>
<dbReference type="InterPro" id="IPR032826">
    <property type="entry name" value="FliC_H7"/>
</dbReference>
<sequence>MTTNNAGSAAKADMKALLKAASEGSDGASLTFNGTEYTIAKATPATTSPVAPLIPGGITYQATVSKDVVLSETKAAAATSSITFNSGVLSKTIGFTAGESSDAAKSYVDDKGGITNVADYTVSYSVNKDNGSVTVAGYASATDTNKDYAPAIGTAVNVNSAVKSLLRLPVLVLQRPTRLLPWTTLSAPSTNSVLPWVLSRTVWIPQSPT</sequence>
<evidence type="ECO:0000313" key="2">
    <source>
        <dbReference type="EMBL" id="VFS18124.1"/>
    </source>
</evidence>
<protein>
    <submittedName>
        <fullName evidence="2">Flagellin</fullName>
    </submittedName>
</protein>
<feature type="domain" description="Flagellin H7-serospecific" evidence="1">
    <location>
        <begin position="18"/>
        <end position="160"/>
    </location>
</feature>
<organism evidence="2 3">
    <name type="scientific">Escherichia coli</name>
    <dbReference type="NCBI Taxonomy" id="562"/>
    <lineage>
        <taxon>Bacteria</taxon>
        <taxon>Pseudomonadati</taxon>
        <taxon>Pseudomonadota</taxon>
        <taxon>Gammaproteobacteria</taxon>
        <taxon>Enterobacterales</taxon>
        <taxon>Enterobacteriaceae</taxon>
        <taxon>Escherichia</taxon>
    </lineage>
</organism>
<evidence type="ECO:0000259" key="1">
    <source>
        <dbReference type="Pfam" id="PF12445"/>
    </source>
</evidence>
<evidence type="ECO:0000313" key="3">
    <source>
        <dbReference type="Proteomes" id="UP000372890"/>
    </source>
</evidence>
<keyword evidence="2" id="KW-0966">Cell projection</keyword>
<dbReference type="AlphaFoldDB" id="A0A484X3D1"/>
<dbReference type="Proteomes" id="UP000372890">
    <property type="component" value="Unassembled WGS sequence"/>
</dbReference>
<proteinExistence type="predicted"/>
<accession>A0A484X3D1</accession>
<reference evidence="2 3" key="1">
    <citation type="submission" date="2019-03" db="EMBL/GenBank/DDBJ databases">
        <authorList>
            <consortium name="Pathogen Informatics"/>
        </authorList>
    </citation>
    <scope>NUCLEOTIDE SEQUENCE [LARGE SCALE GENOMIC DNA]</scope>
    <source>
        <strain evidence="2 3">NCTC9001</strain>
    </source>
</reference>
<dbReference type="EMBL" id="CAADIS010000004">
    <property type="protein sequence ID" value="VFS18124.1"/>
    <property type="molecule type" value="Genomic_DNA"/>
</dbReference>
<gene>
    <name evidence="2" type="primary">fliC_4</name>
    <name evidence="2" type="ORF">NCTC9001_02558</name>
</gene>
<name>A0A484X3D1_ECOLX</name>